<proteinExistence type="inferred from homology"/>
<keyword evidence="4" id="KW-0678">Repressor</keyword>
<evidence type="ECO:0000256" key="4">
    <source>
        <dbReference type="ARBA" id="ARBA00022491"/>
    </source>
</evidence>
<organism evidence="8 9">
    <name type="scientific">Vitis vinifera</name>
    <name type="common">Grape</name>
    <dbReference type="NCBI Taxonomy" id="29760"/>
    <lineage>
        <taxon>Eukaryota</taxon>
        <taxon>Viridiplantae</taxon>
        <taxon>Streptophyta</taxon>
        <taxon>Embryophyta</taxon>
        <taxon>Tracheophyta</taxon>
        <taxon>Spermatophyta</taxon>
        <taxon>Magnoliopsida</taxon>
        <taxon>eudicotyledons</taxon>
        <taxon>Gunneridae</taxon>
        <taxon>Pentapetalae</taxon>
        <taxon>rosids</taxon>
        <taxon>Vitales</taxon>
        <taxon>Vitaceae</taxon>
        <taxon>Viteae</taxon>
        <taxon>Vitis</taxon>
    </lineage>
</organism>
<evidence type="ECO:0000313" key="9">
    <source>
        <dbReference type="Proteomes" id="UP000288805"/>
    </source>
</evidence>
<accession>A0A438EM15</accession>
<dbReference type="InterPro" id="IPR051139">
    <property type="entry name" value="Mediator_complx_sub13"/>
</dbReference>
<keyword evidence="6" id="KW-0804">Transcription</keyword>
<dbReference type="Proteomes" id="UP000288805">
    <property type="component" value="Unassembled WGS sequence"/>
</dbReference>
<dbReference type="OrthoDB" id="103819at2759"/>
<comment type="subcellular location">
    <subcellularLocation>
        <location evidence="1">Nucleus</location>
    </subcellularLocation>
</comment>
<gene>
    <name evidence="8" type="ORF">CK203_076112</name>
</gene>
<evidence type="ECO:0000256" key="7">
    <source>
        <dbReference type="ARBA" id="ARBA00023242"/>
    </source>
</evidence>
<name>A0A438EM15_VITVI</name>
<keyword evidence="5" id="KW-0805">Transcription regulation</keyword>
<dbReference type="GO" id="GO:0005634">
    <property type="term" value="C:nucleus"/>
    <property type="evidence" value="ECO:0007669"/>
    <property type="project" value="UniProtKB-SubCell"/>
</dbReference>
<protein>
    <recommendedName>
        <fullName evidence="3">Mediator of RNA polymerase II transcription subunit 13</fullName>
    </recommendedName>
</protein>
<reference evidence="8 9" key="1">
    <citation type="journal article" date="2018" name="PLoS Genet.">
        <title>Population sequencing reveals clonal diversity and ancestral inbreeding in the grapevine cultivar Chardonnay.</title>
        <authorList>
            <person name="Roach M.J."/>
            <person name="Johnson D.L."/>
            <person name="Bohlmann J."/>
            <person name="van Vuuren H.J."/>
            <person name="Jones S.J."/>
            <person name="Pretorius I.S."/>
            <person name="Schmidt S.A."/>
            <person name="Borneman A.R."/>
        </authorList>
    </citation>
    <scope>NUCLEOTIDE SEQUENCE [LARGE SCALE GENOMIC DNA]</scope>
    <source>
        <strain evidence="9">cv. Chardonnay</strain>
        <tissue evidence="8">Leaf</tissue>
    </source>
</reference>
<dbReference type="PANTHER" id="PTHR48249:SF3">
    <property type="entry name" value="MEDIATOR OF RNA POLYMERASE II TRANSCRIPTION SUBUNIT 13"/>
    <property type="match status" value="1"/>
</dbReference>
<evidence type="ECO:0000256" key="2">
    <source>
        <dbReference type="ARBA" id="ARBA00009354"/>
    </source>
</evidence>
<comment type="similarity">
    <text evidence="2">Belongs to the Mediator complex subunit 13 family.</text>
</comment>
<sequence length="78" mass="8875">MQDAYRSGYGSVEVNNSAITGVASEQISHWDWDDDDRGAVMDIQALLSEFGDFGDFFENDALPFGRCIWDLYKFSHML</sequence>
<evidence type="ECO:0000256" key="6">
    <source>
        <dbReference type="ARBA" id="ARBA00023163"/>
    </source>
</evidence>
<evidence type="ECO:0000256" key="3">
    <source>
        <dbReference type="ARBA" id="ARBA00019618"/>
    </source>
</evidence>
<dbReference type="EMBL" id="QGNW01001243">
    <property type="protein sequence ID" value="RVW48764.1"/>
    <property type="molecule type" value="Genomic_DNA"/>
</dbReference>
<dbReference type="PANTHER" id="PTHR48249">
    <property type="entry name" value="MEDIATOR OF RNA POLYMERASE II TRANSCRIPTION SUBUNIT 13"/>
    <property type="match status" value="1"/>
</dbReference>
<dbReference type="AlphaFoldDB" id="A0A438EM15"/>
<evidence type="ECO:0000256" key="5">
    <source>
        <dbReference type="ARBA" id="ARBA00023015"/>
    </source>
</evidence>
<keyword evidence="7" id="KW-0539">Nucleus</keyword>
<comment type="caution">
    <text evidence="8">The sequence shown here is derived from an EMBL/GenBank/DDBJ whole genome shotgun (WGS) entry which is preliminary data.</text>
</comment>
<evidence type="ECO:0000256" key="1">
    <source>
        <dbReference type="ARBA" id="ARBA00004123"/>
    </source>
</evidence>
<evidence type="ECO:0000313" key="8">
    <source>
        <dbReference type="EMBL" id="RVW48764.1"/>
    </source>
</evidence>